<keyword evidence="2" id="KW-1185">Reference proteome</keyword>
<dbReference type="EMBL" id="SSTI01000004">
    <property type="protein sequence ID" value="THG40657.1"/>
    <property type="molecule type" value="Genomic_DNA"/>
</dbReference>
<dbReference type="NCBIfam" id="NF041924">
    <property type="entry name" value="QatB"/>
    <property type="match status" value="1"/>
</dbReference>
<organism evidence="1 2">
    <name type="scientific">Sphingomonas olei</name>
    <dbReference type="NCBI Taxonomy" id="1886787"/>
    <lineage>
        <taxon>Bacteria</taxon>
        <taxon>Pseudomonadati</taxon>
        <taxon>Pseudomonadota</taxon>
        <taxon>Alphaproteobacteria</taxon>
        <taxon>Sphingomonadales</taxon>
        <taxon>Sphingomonadaceae</taxon>
        <taxon>Sphingomonas</taxon>
    </lineage>
</organism>
<gene>
    <name evidence="1" type="ORF">E5988_07565</name>
</gene>
<evidence type="ECO:0000313" key="1">
    <source>
        <dbReference type="EMBL" id="THG40657.1"/>
    </source>
</evidence>
<comment type="caution">
    <text evidence="1">The sequence shown here is derived from an EMBL/GenBank/DDBJ whole genome shotgun (WGS) entry which is preliminary data.</text>
</comment>
<dbReference type="Proteomes" id="UP000308038">
    <property type="component" value="Unassembled WGS sequence"/>
</dbReference>
<accession>A0ABY2QIV5</accession>
<reference evidence="1 2" key="1">
    <citation type="submission" date="2019-04" db="EMBL/GenBank/DDBJ databases">
        <title>Microbes associate with the intestines of laboratory mice.</title>
        <authorList>
            <person name="Navarre W."/>
            <person name="Wong E."/>
            <person name="Huang K.C."/>
            <person name="Tropini C."/>
            <person name="Ng K."/>
            <person name="Yu B."/>
        </authorList>
    </citation>
    <scope>NUCLEOTIDE SEQUENCE [LARGE SCALE GENOMIC DNA]</scope>
    <source>
        <strain evidence="1 2">NM83_B4-11</strain>
    </source>
</reference>
<evidence type="ECO:0000313" key="2">
    <source>
        <dbReference type="Proteomes" id="UP000308038"/>
    </source>
</evidence>
<proteinExistence type="predicted"/>
<dbReference type="InterPro" id="IPR049675">
    <property type="entry name" value="QatB"/>
</dbReference>
<sequence>MGSSRAAGARLLGVVRNFATIGPAETLRQLNLAGLAGRPAAEVFVGLLEFVCPPGGAVDEAIARQAMLETIGDMAEAGIGSFDTLTPDQMGEFFLDFVARSIEGRVMADLGGRGVTLPDSVAAVENAQAQLHDFVTGCTRGQLAGRLDGVERMSDRDIEVVVNQIYEAAFELVAAAGEAAA</sequence>
<name>A0ABY2QIV5_9SPHN</name>
<protein>
    <submittedName>
        <fullName evidence="1">Uncharacterized protein</fullName>
    </submittedName>
</protein>